<reference evidence="14 15" key="1">
    <citation type="journal article" date="2014" name="PLoS Genet.">
        <title>The Genome of Spironucleus salmonicida Highlights a Fish Pathogen Adapted to Fluctuating Environments.</title>
        <authorList>
            <person name="Xu F."/>
            <person name="Jerlstrom-Hultqvist J."/>
            <person name="Einarsson E."/>
            <person name="Astvaldsson A."/>
            <person name="Svard S.G."/>
            <person name="Andersson J.O."/>
        </authorList>
    </citation>
    <scope>NUCLEOTIDE SEQUENCE</scope>
    <source>
        <strain evidence="15">ATCC 50377</strain>
    </source>
</reference>
<dbReference type="AlphaFoldDB" id="V6LX39"/>
<dbReference type="GO" id="GO:0006816">
    <property type="term" value="P:calcium ion transport"/>
    <property type="evidence" value="ECO:0007669"/>
    <property type="project" value="UniProtKB-KW"/>
</dbReference>
<dbReference type="GO" id="GO:2001256">
    <property type="term" value="P:regulation of store-operated calcium entry"/>
    <property type="evidence" value="ECO:0007669"/>
    <property type="project" value="InterPro"/>
</dbReference>
<keyword evidence="8" id="KW-0256">Endoplasmic reticulum</keyword>
<keyword evidence="7" id="KW-0732">Signal</keyword>
<proteinExistence type="inferred from homology"/>
<dbReference type="InterPro" id="IPR009567">
    <property type="entry name" value="SARAF"/>
</dbReference>
<evidence type="ECO:0000256" key="9">
    <source>
        <dbReference type="ARBA" id="ARBA00022837"/>
    </source>
</evidence>
<evidence type="ECO:0000256" key="5">
    <source>
        <dbReference type="ARBA" id="ARBA00022568"/>
    </source>
</evidence>
<gene>
    <name evidence="14" type="ORF">SS50377_11617</name>
    <name evidence="15" type="ORF">SS50377_25747</name>
</gene>
<dbReference type="Pfam" id="PF06682">
    <property type="entry name" value="SARAF"/>
    <property type="match status" value="1"/>
</dbReference>
<keyword evidence="5" id="KW-0109">Calcium transport</keyword>
<evidence type="ECO:0000256" key="1">
    <source>
        <dbReference type="ARBA" id="ARBA00004115"/>
    </source>
</evidence>
<protein>
    <recommendedName>
        <fullName evidence="3">Store-operated calcium entry-associated regulatory factor</fullName>
    </recommendedName>
    <alternativeName>
        <fullName evidence="13">Transmembrane protein 66</fullName>
    </alternativeName>
</protein>
<keyword evidence="9" id="KW-0106">Calcium</keyword>
<dbReference type="GO" id="GO:0005789">
    <property type="term" value="C:endoplasmic reticulum membrane"/>
    <property type="evidence" value="ECO:0007669"/>
    <property type="project" value="UniProtKB-SubCell"/>
</dbReference>
<dbReference type="EMBL" id="KI545996">
    <property type="protein sequence ID" value="EST48276.1"/>
    <property type="molecule type" value="Genomic_DNA"/>
</dbReference>
<dbReference type="PANTHER" id="PTHR15929:SF0">
    <property type="entry name" value="STORE-OPERATED CALCIUM ENTRY-ASSOCIATED REGULATORY FACTOR"/>
    <property type="match status" value="1"/>
</dbReference>
<organism evidence="14">
    <name type="scientific">Spironucleus salmonicida</name>
    <dbReference type="NCBI Taxonomy" id="348837"/>
    <lineage>
        <taxon>Eukaryota</taxon>
        <taxon>Metamonada</taxon>
        <taxon>Diplomonadida</taxon>
        <taxon>Hexamitidae</taxon>
        <taxon>Hexamitinae</taxon>
        <taxon>Spironucleus</taxon>
    </lineage>
</organism>
<evidence type="ECO:0000256" key="10">
    <source>
        <dbReference type="ARBA" id="ARBA00022989"/>
    </source>
</evidence>
<keyword evidence="10" id="KW-1133">Transmembrane helix</keyword>
<evidence type="ECO:0000313" key="16">
    <source>
        <dbReference type="Proteomes" id="UP000018208"/>
    </source>
</evidence>
<evidence type="ECO:0000256" key="13">
    <source>
        <dbReference type="ARBA" id="ARBA00031116"/>
    </source>
</evidence>
<dbReference type="Proteomes" id="UP000018208">
    <property type="component" value="Unassembled WGS sequence"/>
</dbReference>
<evidence type="ECO:0000256" key="7">
    <source>
        <dbReference type="ARBA" id="ARBA00022729"/>
    </source>
</evidence>
<comment type="subcellular location">
    <subcellularLocation>
        <location evidence="1">Endoplasmic reticulum membrane</location>
        <topology evidence="1">Single-pass type I membrane protein</topology>
    </subcellularLocation>
</comment>
<evidence type="ECO:0000313" key="14">
    <source>
        <dbReference type="EMBL" id="EST48276.1"/>
    </source>
</evidence>
<keyword evidence="4" id="KW-0813">Transport</keyword>
<keyword evidence="6" id="KW-0812">Transmembrane</keyword>
<accession>V6LX39</accession>
<dbReference type="VEuPathDB" id="GiardiaDB:SS50377_25747"/>
<evidence type="ECO:0000256" key="11">
    <source>
        <dbReference type="ARBA" id="ARBA00023065"/>
    </source>
</evidence>
<reference evidence="15" key="2">
    <citation type="submission" date="2020-12" db="EMBL/GenBank/DDBJ databases">
        <title>New Spironucleus salmonicida genome in near-complete chromosomes.</title>
        <authorList>
            <person name="Xu F."/>
            <person name="Kurt Z."/>
            <person name="Jimenez-Gonzalez A."/>
            <person name="Astvaldsson A."/>
            <person name="Andersson J.O."/>
            <person name="Svard S.G."/>
        </authorList>
    </citation>
    <scope>NUCLEOTIDE SEQUENCE</scope>
    <source>
        <strain evidence="15">ATCC 50377</strain>
    </source>
</reference>
<sequence>MLGLLIDLFLGEQNSSKYLDQVTEVTFQQDKINNNKYHFQTIYCQNHRESWKCFDQKDQQIFNFKIQCVKDDNNRYYLDSCQISPQYNIYETVAESRQDPIHHEQNDYNYSNFRNQQQHNFENQNSQPIILRDIQTLLFKKSERTKSRRGEVYNQLQQNGLYQMYLDEVVCANNGWDGQGIIWKCNSNLPKGFKFSNTQVSCEGWNGPGDKLIVPGSCSLNYSLARK</sequence>
<evidence type="ECO:0000256" key="4">
    <source>
        <dbReference type="ARBA" id="ARBA00022448"/>
    </source>
</evidence>
<dbReference type="OrthoDB" id="20303at2759"/>
<keyword evidence="12" id="KW-0472">Membrane</keyword>
<comment type="similarity">
    <text evidence="2">Belongs to the SARAF family.</text>
</comment>
<evidence type="ECO:0000313" key="15">
    <source>
        <dbReference type="EMBL" id="KAH0571558.1"/>
    </source>
</evidence>
<keyword evidence="16" id="KW-1185">Reference proteome</keyword>
<keyword evidence="11" id="KW-0406">Ion transport</keyword>
<dbReference type="PANTHER" id="PTHR15929">
    <property type="entry name" value="STORE-OPERATED CALCIUM ENTRY-ASSOCIATED REGULATORY FACTOR"/>
    <property type="match status" value="1"/>
</dbReference>
<evidence type="ECO:0000256" key="8">
    <source>
        <dbReference type="ARBA" id="ARBA00022824"/>
    </source>
</evidence>
<evidence type="ECO:0000256" key="3">
    <source>
        <dbReference type="ARBA" id="ARBA00016584"/>
    </source>
</evidence>
<name>V6LX39_9EUKA</name>
<dbReference type="EMBL" id="AUWU02000006">
    <property type="protein sequence ID" value="KAH0571558.1"/>
    <property type="molecule type" value="Genomic_DNA"/>
</dbReference>
<evidence type="ECO:0000256" key="6">
    <source>
        <dbReference type="ARBA" id="ARBA00022692"/>
    </source>
</evidence>
<evidence type="ECO:0000256" key="2">
    <source>
        <dbReference type="ARBA" id="ARBA00006833"/>
    </source>
</evidence>
<evidence type="ECO:0000256" key="12">
    <source>
        <dbReference type="ARBA" id="ARBA00023136"/>
    </source>
</evidence>